<accession>A0A2P0ZGF2</accession>
<organism evidence="1">
    <name type="scientific">Synechocystis sp. PCC 9413</name>
    <dbReference type="NCBI Taxonomy" id="77760"/>
    <lineage>
        <taxon>Bacteria</taxon>
        <taxon>Bacillati</taxon>
        <taxon>Cyanobacteriota</taxon>
        <taxon>Cyanophyceae</taxon>
        <taxon>Synechococcales</taxon>
        <taxon>Merismopediaceae</taxon>
        <taxon>Synechocystis</taxon>
    </lineage>
</organism>
<evidence type="ECO:0000313" key="1">
    <source>
        <dbReference type="EMBL" id="AVH79534.1"/>
    </source>
</evidence>
<reference evidence="1" key="1">
    <citation type="journal article" date="2018" name="Science">
        <title>Natural noncanonical protein splicing yields products with diverse ?-amino acid residues.</title>
        <authorList>
            <person name="Morinaka B.I."/>
            <person name="Lakis E."/>
            <person name="Verest M."/>
            <person name="Helf M.J."/>
            <person name="Scalvenzi T."/>
            <person name="Vagstad A.L."/>
            <person name="Sims J."/>
            <person name="Sunagawa S."/>
            <person name="Gugger M."/>
            <person name="Piel J."/>
        </authorList>
    </citation>
    <scope>NUCLEOTIDE SEQUENCE</scope>
    <source>
        <strain evidence="1">PCC 9413</strain>
    </source>
</reference>
<dbReference type="AlphaFoldDB" id="A0A2P0ZGF2"/>
<proteinExistence type="predicted"/>
<sequence>MMPTISITDLKPKGSDLFQDSETYLRDISADEEIGISGGTLTSTVPCGVAISISVITYIVTRKIQEEGEKEIE</sequence>
<protein>
    <submittedName>
        <fullName evidence="1">Uncharacterized protein</fullName>
    </submittedName>
</protein>
<dbReference type="EMBL" id="MG373770">
    <property type="protein sequence ID" value="AVH79534.1"/>
    <property type="molecule type" value="Genomic_DNA"/>
</dbReference>
<name>A0A2P0ZGF2_9SYNC</name>